<dbReference type="EMBL" id="NGMO01000001">
    <property type="protein sequence ID" value="OTP12303.1"/>
    <property type="molecule type" value="Genomic_DNA"/>
</dbReference>
<dbReference type="Proteomes" id="UP000194933">
    <property type="component" value="Unassembled WGS sequence"/>
</dbReference>
<protein>
    <recommendedName>
        <fullName evidence="3">Glycosyltransferase subfamily 4-like N-terminal domain-containing protein</fullName>
    </recommendedName>
</protein>
<dbReference type="AlphaFoldDB" id="A0A2C9XQ33"/>
<name>A0A2C9XQ33_9ENTE</name>
<evidence type="ECO:0008006" key="3">
    <source>
        <dbReference type="Google" id="ProtNLM"/>
    </source>
</evidence>
<gene>
    <name evidence="1" type="ORF">A5844_000535</name>
</gene>
<evidence type="ECO:0000313" key="1">
    <source>
        <dbReference type="EMBL" id="OTP12303.1"/>
    </source>
</evidence>
<evidence type="ECO:0000313" key="2">
    <source>
        <dbReference type="Proteomes" id="UP000194933"/>
    </source>
</evidence>
<proteinExistence type="predicted"/>
<organism evidence="1 2">
    <name type="scientific">Candidatus Enterococcus wittei</name>
    <dbReference type="NCBI Taxonomy" id="1987383"/>
    <lineage>
        <taxon>Bacteria</taxon>
        <taxon>Bacillati</taxon>
        <taxon>Bacillota</taxon>
        <taxon>Bacilli</taxon>
        <taxon>Lactobacillales</taxon>
        <taxon>Enterococcaceae</taxon>
        <taxon>Enterococcus</taxon>
    </lineage>
</organism>
<comment type="caution">
    <text evidence="1">The sequence shown here is derived from an EMBL/GenBank/DDBJ whole genome shotgun (WGS) entry which is preliminary data.</text>
</comment>
<reference evidence="1 2" key="1">
    <citation type="submission" date="2017-05" db="EMBL/GenBank/DDBJ databases">
        <title>The Genome Sequence of Enterococcus sp. 10A9_DIV0425.</title>
        <authorList>
            <consortium name="The Broad Institute Genomics Platform"/>
            <consortium name="The Broad Institute Genomic Center for Infectious Diseases"/>
            <person name="Earl A."/>
            <person name="Manson A."/>
            <person name="Schwartman J."/>
            <person name="Gilmore M."/>
            <person name="Abouelleil A."/>
            <person name="Cao P."/>
            <person name="Chapman S."/>
            <person name="Cusick C."/>
            <person name="Shea T."/>
            <person name="Young S."/>
            <person name="Neafsey D."/>
            <person name="Nusbaum C."/>
            <person name="Birren B."/>
        </authorList>
    </citation>
    <scope>NUCLEOTIDE SEQUENCE [LARGE SCALE GENOMIC DNA]</scope>
    <source>
        <strain evidence="1 2">10A9_DIV0425</strain>
    </source>
</reference>
<sequence>MVTRKKIAFFIDNSEINSLKIISSKEGNPGIGGTHFMFITIAEYLNQREGYECYVLSPFPETLPQINSIQCENISEISSICKRYELDYLILRGPTVSYTHLDVYKRQKV</sequence>
<keyword evidence="2" id="KW-1185">Reference proteome</keyword>
<accession>A0A2C9XQ33</accession>